<comment type="caution">
    <text evidence="2">The sequence shown here is derived from an EMBL/GenBank/DDBJ whole genome shotgun (WGS) entry which is preliminary data.</text>
</comment>
<evidence type="ECO:0000313" key="2">
    <source>
        <dbReference type="EMBL" id="MCP1338821.1"/>
    </source>
</evidence>
<proteinExistence type="predicted"/>
<feature type="compositionally biased region" description="Basic residues" evidence="1">
    <location>
        <begin position="1"/>
        <end position="10"/>
    </location>
</feature>
<keyword evidence="3" id="KW-1185">Reference proteome</keyword>
<dbReference type="RefSeq" id="WP_253618180.1">
    <property type="nucleotide sequence ID" value="NZ_JAMZDE010000005.1"/>
</dbReference>
<protein>
    <submittedName>
        <fullName evidence="2">Uncharacterized protein</fullName>
    </submittedName>
</protein>
<dbReference type="AlphaFoldDB" id="A0A9X2JUB9"/>
<gene>
    <name evidence="2" type="ORF">NJR55_04380</name>
</gene>
<evidence type="ECO:0000313" key="3">
    <source>
        <dbReference type="Proteomes" id="UP001139474"/>
    </source>
</evidence>
<reference evidence="2" key="1">
    <citation type="submission" date="2022-06" db="EMBL/GenBank/DDBJ databases">
        <title>Idiomarina rhizosphaerae M1R2S28.</title>
        <authorList>
            <person name="Sun J.-Q."/>
            <person name="Li L.-F."/>
        </authorList>
    </citation>
    <scope>NUCLEOTIDE SEQUENCE</scope>
    <source>
        <strain evidence="2">M1R2S28</strain>
    </source>
</reference>
<organism evidence="2 3">
    <name type="scientific">Idiomarina rhizosphaerae</name>
    <dbReference type="NCBI Taxonomy" id="2961572"/>
    <lineage>
        <taxon>Bacteria</taxon>
        <taxon>Pseudomonadati</taxon>
        <taxon>Pseudomonadota</taxon>
        <taxon>Gammaproteobacteria</taxon>
        <taxon>Alteromonadales</taxon>
        <taxon>Idiomarinaceae</taxon>
        <taxon>Idiomarina</taxon>
    </lineage>
</organism>
<accession>A0A9X2JUB9</accession>
<dbReference type="Proteomes" id="UP001139474">
    <property type="component" value="Unassembled WGS sequence"/>
</dbReference>
<sequence>MENLKTHRQRLATVPKPEGFNPTDADGNPIEIQWPPNLAVVDNFIRCFDQPYAKVYAGCATEK</sequence>
<feature type="region of interest" description="Disordered" evidence="1">
    <location>
        <begin position="1"/>
        <end position="28"/>
    </location>
</feature>
<evidence type="ECO:0000256" key="1">
    <source>
        <dbReference type="SAM" id="MobiDB-lite"/>
    </source>
</evidence>
<name>A0A9X2JUB9_9GAMM</name>
<dbReference type="EMBL" id="JAMZDE010000005">
    <property type="protein sequence ID" value="MCP1338821.1"/>
    <property type="molecule type" value="Genomic_DNA"/>
</dbReference>